<dbReference type="Pfam" id="PF05015">
    <property type="entry name" value="HigB-like_toxin"/>
    <property type="match status" value="1"/>
</dbReference>
<keyword evidence="2" id="KW-1185">Reference proteome</keyword>
<evidence type="ECO:0000313" key="2">
    <source>
        <dbReference type="Proteomes" id="UP001059971"/>
    </source>
</evidence>
<proteinExistence type="predicted"/>
<sequence>MIRSFADPETEKVWLGQRSRKLPPDIQQTARRKLRQIHRTLNLHDLRVPTGNRFEQLKGFTPSRYSLRINDQWRITFGWSDGGAENVRIEDYHRG</sequence>
<dbReference type="SUPFAM" id="SSF143011">
    <property type="entry name" value="RelE-like"/>
    <property type="match status" value="1"/>
</dbReference>
<dbReference type="Gene3D" id="3.30.2310.20">
    <property type="entry name" value="RelE-like"/>
    <property type="match status" value="1"/>
</dbReference>
<dbReference type="PANTHER" id="PTHR40266:SF2">
    <property type="entry name" value="TOXIN HIGB-1"/>
    <property type="match status" value="1"/>
</dbReference>
<protein>
    <submittedName>
        <fullName evidence="1">Plasmid maintenance system killer protein</fullName>
    </submittedName>
</protein>
<dbReference type="PANTHER" id="PTHR40266">
    <property type="entry name" value="TOXIN HIGB-1"/>
    <property type="match status" value="1"/>
</dbReference>
<dbReference type="RefSeq" id="WP_261935952.1">
    <property type="nucleotide sequence ID" value="NZ_AP018817.1"/>
</dbReference>
<evidence type="ECO:0000313" key="1">
    <source>
        <dbReference type="EMBL" id="BBF68563.1"/>
    </source>
</evidence>
<name>A0ABM7G231_9SPHN</name>
<gene>
    <name evidence="1" type="ORF">SBA_ch1_07630</name>
</gene>
<dbReference type="EMBL" id="AP018817">
    <property type="protein sequence ID" value="BBF68563.1"/>
    <property type="molecule type" value="Genomic_DNA"/>
</dbReference>
<reference evidence="1" key="1">
    <citation type="submission" date="2018-07" db="EMBL/GenBank/DDBJ databases">
        <title>Complete genome sequence of Sphingomonas bisphenolicum strain AO1, a bisphenol A degradative bacterium isolated from Japanese farm field.</title>
        <authorList>
            <person name="Murakami M."/>
            <person name="Koh M."/>
            <person name="Koba S."/>
            <person name="Matsumura Y."/>
        </authorList>
    </citation>
    <scope>NUCLEOTIDE SEQUENCE</scope>
    <source>
        <strain evidence="1">AO1</strain>
    </source>
</reference>
<dbReference type="InterPro" id="IPR007711">
    <property type="entry name" value="HigB-1"/>
</dbReference>
<dbReference type="InterPro" id="IPR035093">
    <property type="entry name" value="RelE/ParE_toxin_dom_sf"/>
</dbReference>
<organism evidence="1 2">
    <name type="scientific">Sphingomonas bisphenolicum</name>
    <dbReference type="NCBI Taxonomy" id="296544"/>
    <lineage>
        <taxon>Bacteria</taxon>
        <taxon>Pseudomonadati</taxon>
        <taxon>Pseudomonadota</taxon>
        <taxon>Alphaproteobacteria</taxon>
        <taxon>Sphingomonadales</taxon>
        <taxon>Sphingomonadaceae</taxon>
        <taxon>Sphingomonas</taxon>
    </lineage>
</organism>
<accession>A0ABM7G231</accession>
<dbReference type="Proteomes" id="UP001059971">
    <property type="component" value="Chromosome 1"/>
</dbReference>